<reference evidence="2" key="1">
    <citation type="submission" date="2021-05" db="EMBL/GenBank/DDBJ databases">
        <authorList>
            <person name="Alioto T."/>
            <person name="Alioto T."/>
            <person name="Gomez Garrido J."/>
        </authorList>
    </citation>
    <scope>NUCLEOTIDE SEQUENCE</scope>
</reference>
<feature type="region of interest" description="Disordered" evidence="1">
    <location>
        <begin position="34"/>
        <end position="113"/>
    </location>
</feature>
<feature type="compositionally biased region" description="Low complexity" evidence="1">
    <location>
        <begin position="96"/>
        <end position="113"/>
    </location>
</feature>
<evidence type="ECO:0000313" key="2">
    <source>
        <dbReference type="EMBL" id="CAG6446764.1"/>
    </source>
</evidence>
<proteinExistence type="predicted"/>
<accession>A0A8D7ZZR5</accession>
<sequence length="113" mass="12012">MSPISSPINMASPIWDRSVPSKDIIYFTTATSGSGRSTEVKFTTTHSTPSRRCDGCSSSTRRFVKSATTPPSTRTLSGFRTHVRLPPAASGSTIGTRARTTSSPIRSSRSSGT</sequence>
<name>A0A8D7ZZR5_CULPI</name>
<dbReference type="EMBL" id="HBUE01007766">
    <property type="protein sequence ID" value="CAG6446764.1"/>
    <property type="molecule type" value="Transcribed_RNA"/>
</dbReference>
<evidence type="ECO:0000256" key="1">
    <source>
        <dbReference type="SAM" id="MobiDB-lite"/>
    </source>
</evidence>
<organism evidence="2">
    <name type="scientific">Culex pipiens</name>
    <name type="common">House mosquito</name>
    <dbReference type="NCBI Taxonomy" id="7175"/>
    <lineage>
        <taxon>Eukaryota</taxon>
        <taxon>Metazoa</taxon>
        <taxon>Ecdysozoa</taxon>
        <taxon>Arthropoda</taxon>
        <taxon>Hexapoda</taxon>
        <taxon>Insecta</taxon>
        <taxon>Pterygota</taxon>
        <taxon>Neoptera</taxon>
        <taxon>Endopterygota</taxon>
        <taxon>Diptera</taxon>
        <taxon>Nematocera</taxon>
        <taxon>Culicoidea</taxon>
        <taxon>Culicidae</taxon>
        <taxon>Culicinae</taxon>
        <taxon>Culicini</taxon>
        <taxon>Culex</taxon>
        <taxon>Culex</taxon>
    </lineage>
</organism>
<dbReference type="AlphaFoldDB" id="A0A8D7ZZR5"/>
<feature type="compositionally biased region" description="Polar residues" evidence="1">
    <location>
        <begin position="34"/>
        <end position="78"/>
    </location>
</feature>
<protein>
    <submittedName>
        <fullName evidence="2">(northern house mosquito) hypothetical protein</fullName>
    </submittedName>
</protein>